<evidence type="ECO:0000256" key="6">
    <source>
        <dbReference type="ARBA" id="ARBA00023136"/>
    </source>
</evidence>
<name>A0ABT2SEG4_9FIRM</name>
<keyword evidence="9" id="KW-0645">Protease</keyword>
<dbReference type="GO" id="GO:0006508">
    <property type="term" value="P:proteolysis"/>
    <property type="evidence" value="ECO:0007669"/>
    <property type="project" value="UniProtKB-KW"/>
</dbReference>
<feature type="transmembrane region" description="Helical" evidence="7">
    <location>
        <begin position="180"/>
        <end position="199"/>
    </location>
</feature>
<feature type="transmembrane region" description="Helical" evidence="7">
    <location>
        <begin position="289"/>
        <end position="311"/>
    </location>
</feature>
<reference evidence="9 10" key="1">
    <citation type="journal article" date="2021" name="ISME Commun">
        <title>Automated analysis of genomic sequences facilitates high-throughput and comprehensive description of bacteria.</title>
        <authorList>
            <person name="Hitch T.C.A."/>
        </authorList>
    </citation>
    <scope>NUCLEOTIDE SEQUENCE [LARGE SCALE GENOMIC DNA]</scope>
    <source>
        <strain evidence="9 10">Sanger_19</strain>
    </source>
</reference>
<dbReference type="Proteomes" id="UP001209666">
    <property type="component" value="Unassembled WGS sequence"/>
</dbReference>
<dbReference type="SUPFAM" id="SSF144091">
    <property type="entry name" value="Rhomboid-like"/>
    <property type="match status" value="1"/>
</dbReference>
<feature type="transmembrane region" description="Helical" evidence="7">
    <location>
        <begin position="262"/>
        <end position="283"/>
    </location>
</feature>
<dbReference type="InterPro" id="IPR022764">
    <property type="entry name" value="Peptidase_S54_rhomboid_dom"/>
</dbReference>
<feature type="transmembrane region" description="Helical" evidence="7">
    <location>
        <begin position="344"/>
        <end position="362"/>
    </location>
</feature>
<protein>
    <submittedName>
        <fullName evidence="9">Rhomboid family intramembrane serine protease</fullName>
    </submittedName>
</protein>
<evidence type="ECO:0000313" key="9">
    <source>
        <dbReference type="EMBL" id="MCU6717286.1"/>
    </source>
</evidence>
<feature type="domain" description="Peptidase S54 rhomboid" evidence="8">
    <location>
        <begin position="223"/>
        <end position="363"/>
    </location>
</feature>
<dbReference type="PANTHER" id="PTHR43731:SF14">
    <property type="entry name" value="PRESENILIN-ASSOCIATED RHOMBOID-LIKE PROTEIN, MITOCHONDRIAL"/>
    <property type="match status" value="1"/>
</dbReference>
<dbReference type="EMBL" id="JAOQKI010000010">
    <property type="protein sequence ID" value="MCU6717286.1"/>
    <property type="molecule type" value="Genomic_DNA"/>
</dbReference>
<organism evidence="9 10">
    <name type="scientific">Roseburia amylophila</name>
    <dbReference type="NCBI Taxonomy" id="2981794"/>
    <lineage>
        <taxon>Bacteria</taxon>
        <taxon>Bacillati</taxon>
        <taxon>Bacillota</taxon>
        <taxon>Clostridia</taxon>
        <taxon>Lachnospirales</taxon>
        <taxon>Lachnospiraceae</taxon>
        <taxon>Roseburia</taxon>
    </lineage>
</organism>
<evidence type="ECO:0000313" key="10">
    <source>
        <dbReference type="Proteomes" id="UP001209666"/>
    </source>
</evidence>
<keyword evidence="6 7" id="KW-0472">Membrane</keyword>
<comment type="similarity">
    <text evidence="2">Belongs to the peptidase S54 family.</text>
</comment>
<feature type="transmembrane region" description="Helical" evidence="7">
    <location>
        <begin position="225"/>
        <end position="250"/>
    </location>
</feature>
<dbReference type="GO" id="GO:0008233">
    <property type="term" value="F:peptidase activity"/>
    <property type="evidence" value="ECO:0007669"/>
    <property type="project" value="UniProtKB-KW"/>
</dbReference>
<dbReference type="RefSeq" id="WP_262623833.1">
    <property type="nucleotide sequence ID" value="NZ_JAOQKI010000010.1"/>
</dbReference>
<feature type="transmembrane region" description="Helical" evidence="7">
    <location>
        <begin position="320"/>
        <end position="338"/>
    </location>
</feature>
<evidence type="ECO:0000256" key="4">
    <source>
        <dbReference type="ARBA" id="ARBA00022801"/>
    </source>
</evidence>
<sequence>MIQKIDACLKERGYSFIKVSPEEVGVYYRFTEGRAQVVAGIFMHPGFVLETEKLQAIQKKLQELFLHPEGRIPGCEQNMAIYQVELLTLLVADDIGQARMLGGSCRNVWLINEQTGQLMIFENQPGDFYGLRDTLQEQISGGGRQRGYASQGYAQMDNYRRTEEKRGLTLWQRIKQYPSWCNAGIVLINIIVFLSLSALGDTESAAFMEQHGAVFLPDVFGQGEWWRLFTAIFLHFGLAHLANNMIVLFWTGDRLERLIGKWRYLIIYFGAGLCGNLLSLLVTQGKGTLTVSAGASGAIFGVFGALLWVIIANRGRVEELNIRGIVIMIALSLYYGFTSTGVDNWCHVGGLISGFFLSLLLYRRKD</sequence>
<evidence type="ECO:0000259" key="8">
    <source>
        <dbReference type="Pfam" id="PF01694"/>
    </source>
</evidence>
<proteinExistence type="inferred from homology"/>
<keyword evidence="5 7" id="KW-1133">Transmembrane helix</keyword>
<comment type="subcellular location">
    <subcellularLocation>
        <location evidence="1">Membrane</location>
        <topology evidence="1">Multi-pass membrane protein</topology>
    </subcellularLocation>
</comment>
<dbReference type="InterPro" id="IPR050925">
    <property type="entry name" value="Rhomboid_protease_S54"/>
</dbReference>
<evidence type="ECO:0000256" key="7">
    <source>
        <dbReference type="SAM" id="Phobius"/>
    </source>
</evidence>
<gene>
    <name evidence="9" type="ORF">OCV43_08350</name>
</gene>
<comment type="caution">
    <text evidence="9">The sequence shown here is derived from an EMBL/GenBank/DDBJ whole genome shotgun (WGS) entry which is preliminary data.</text>
</comment>
<evidence type="ECO:0000256" key="3">
    <source>
        <dbReference type="ARBA" id="ARBA00022692"/>
    </source>
</evidence>
<evidence type="ECO:0000256" key="5">
    <source>
        <dbReference type="ARBA" id="ARBA00022989"/>
    </source>
</evidence>
<keyword evidence="10" id="KW-1185">Reference proteome</keyword>
<accession>A0ABT2SEG4</accession>
<dbReference type="InterPro" id="IPR035952">
    <property type="entry name" value="Rhomboid-like_sf"/>
</dbReference>
<dbReference type="Gene3D" id="1.20.1540.10">
    <property type="entry name" value="Rhomboid-like"/>
    <property type="match status" value="1"/>
</dbReference>
<keyword evidence="4" id="KW-0378">Hydrolase</keyword>
<dbReference type="PANTHER" id="PTHR43731">
    <property type="entry name" value="RHOMBOID PROTEASE"/>
    <property type="match status" value="1"/>
</dbReference>
<evidence type="ECO:0000256" key="2">
    <source>
        <dbReference type="ARBA" id="ARBA00009045"/>
    </source>
</evidence>
<evidence type="ECO:0000256" key="1">
    <source>
        <dbReference type="ARBA" id="ARBA00004141"/>
    </source>
</evidence>
<dbReference type="Pfam" id="PF01694">
    <property type="entry name" value="Rhomboid"/>
    <property type="match status" value="1"/>
</dbReference>
<keyword evidence="3 7" id="KW-0812">Transmembrane</keyword>